<dbReference type="EMBL" id="SMJZ01000066">
    <property type="protein sequence ID" value="TDC05663.1"/>
    <property type="molecule type" value="Genomic_DNA"/>
</dbReference>
<dbReference type="PRINTS" id="PR00455">
    <property type="entry name" value="HTHTETR"/>
</dbReference>
<feature type="region of interest" description="Disordered" evidence="5">
    <location>
        <begin position="1"/>
        <end position="20"/>
    </location>
</feature>
<dbReference type="OrthoDB" id="9805134at2"/>
<dbReference type="Pfam" id="PF21351">
    <property type="entry name" value="TetR_C_41"/>
    <property type="match status" value="1"/>
</dbReference>
<dbReference type="GO" id="GO:0003700">
    <property type="term" value="F:DNA-binding transcription factor activity"/>
    <property type="evidence" value="ECO:0007669"/>
    <property type="project" value="TreeGrafter"/>
</dbReference>
<dbReference type="Gene3D" id="1.10.357.10">
    <property type="entry name" value="Tetracycline Repressor, domain 2"/>
    <property type="match status" value="1"/>
</dbReference>
<dbReference type="AlphaFoldDB" id="A0A4R4NDU2"/>
<feature type="DNA-binding region" description="H-T-H motif" evidence="4">
    <location>
        <begin position="41"/>
        <end position="60"/>
    </location>
</feature>
<evidence type="ECO:0000256" key="3">
    <source>
        <dbReference type="ARBA" id="ARBA00023163"/>
    </source>
</evidence>
<gene>
    <name evidence="7" type="ORF">E1267_18890</name>
</gene>
<accession>A0A4R4NDU2</accession>
<evidence type="ECO:0000259" key="6">
    <source>
        <dbReference type="PROSITE" id="PS50977"/>
    </source>
</evidence>
<dbReference type="GO" id="GO:0000976">
    <property type="term" value="F:transcription cis-regulatory region binding"/>
    <property type="evidence" value="ECO:0007669"/>
    <property type="project" value="TreeGrafter"/>
</dbReference>
<dbReference type="InterPro" id="IPR049484">
    <property type="entry name" value="Rv0078-like_C"/>
</dbReference>
<sequence>MYVKGRTMTGRTQAERSDETTGRLVRAARRLFGARGYAPTSIDAVAAAAGVTKGAAYHHFGGKVALFRAAFVRELEEVSAALVRAAGQEHEPMEALRRGCRTFLEHCLDPGFRQIVLLDAPSVLSWETVRAIEHDHLLRVLHDGLRVAVAGGQAADGDLPVRARLVFGALCEGGMLLARSQDPAADLPRLAAEADRFLEALRR</sequence>
<dbReference type="PROSITE" id="PS01081">
    <property type="entry name" value="HTH_TETR_1"/>
    <property type="match status" value="1"/>
</dbReference>
<proteinExistence type="predicted"/>
<dbReference type="InterPro" id="IPR023772">
    <property type="entry name" value="DNA-bd_HTH_TetR-type_CS"/>
</dbReference>
<evidence type="ECO:0000256" key="4">
    <source>
        <dbReference type="PROSITE-ProRule" id="PRU00335"/>
    </source>
</evidence>
<organism evidence="7 8">
    <name type="scientific">Nonomuraea longispora</name>
    <dbReference type="NCBI Taxonomy" id="1848320"/>
    <lineage>
        <taxon>Bacteria</taxon>
        <taxon>Bacillati</taxon>
        <taxon>Actinomycetota</taxon>
        <taxon>Actinomycetes</taxon>
        <taxon>Streptosporangiales</taxon>
        <taxon>Streptosporangiaceae</taxon>
        <taxon>Nonomuraea</taxon>
    </lineage>
</organism>
<keyword evidence="8" id="KW-1185">Reference proteome</keyword>
<dbReference type="PANTHER" id="PTHR30055:SF234">
    <property type="entry name" value="HTH-TYPE TRANSCRIPTIONAL REGULATOR BETI"/>
    <property type="match status" value="1"/>
</dbReference>
<evidence type="ECO:0000256" key="1">
    <source>
        <dbReference type="ARBA" id="ARBA00023015"/>
    </source>
</evidence>
<evidence type="ECO:0000313" key="7">
    <source>
        <dbReference type="EMBL" id="TDC05663.1"/>
    </source>
</evidence>
<protein>
    <submittedName>
        <fullName evidence="7">TetR/AcrR family transcriptional regulator</fullName>
    </submittedName>
</protein>
<dbReference type="InterPro" id="IPR050109">
    <property type="entry name" value="HTH-type_TetR-like_transc_reg"/>
</dbReference>
<dbReference type="PROSITE" id="PS50977">
    <property type="entry name" value="HTH_TETR_2"/>
    <property type="match status" value="1"/>
</dbReference>
<evidence type="ECO:0000256" key="2">
    <source>
        <dbReference type="ARBA" id="ARBA00023125"/>
    </source>
</evidence>
<feature type="domain" description="HTH tetR-type" evidence="6">
    <location>
        <begin position="18"/>
        <end position="78"/>
    </location>
</feature>
<comment type="caution">
    <text evidence="7">The sequence shown here is derived from an EMBL/GenBank/DDBJ whole genome shotgun (WGS) entry which is preliminary data.</text>
</comment>
<keyword evidence="2 4" id="KW-0238">DNA-binding</keyword>
<keyword evidence="3" id="KW-0804">Transcription</keyword>
<dbReference type="SUPFAM" id="SSF46689">
    <property type="entry name" value="Homeodomain-like"/>
    <property type="match status" value="1"/>
</dbReference>
<evidence type="ECO:0000313" key="8">
    <source>
        <dbReference type="Proteomes" id="UP000295157"/>
    </source>
</evidence>
<name>A0A4R4NDU2_9ACTN</name>
<dbReference type="Pfam" id="PF00440">
    <property type="entry name" value="TetR_N"/>
    <property type="match status" value="1"/>
</dbReference>
<dbReference type="PANTHER" id="PTHR30055">
    <property type="entry name" value="HTH-TYPE TRANSCRIPTIONAL REGULATOR RUTR"/>
    <property type="match status" value="1"/>
</dbReference>
<keyword evidence="1" id="KW-0805">Transcription regulation</keyword>
<evidence type="ECO:0000256" key="5">
    <source>
        <dbReference type="SAM" id="MobiDB-lite"/>
    </source>
</evidence>
<reference evidence="7 8" key="1">
    <citation type="submission" date="2019-02" db="EMBL/GenBank/DDBJ databases">
        <title>Draft genome sequences of novel Actinobacteria.</title>
        <authorList>
            <person name="Sahin N."/>
            <person name="Ay H."/>
            <person name="Saygin H."/>
        </authorList>
    </citation>
    <scope>NUCLEOTIDE SEQUENCE [LARGE SCALE GENOMIC DNA]</scope>
    <source>
        <strain evidence="7 8">KC201</strain>
    </source>
</reference>
<dbReference type="Proteomes" id="UP000295157">
    <property type="component" value="Unassembled WGS sequence"/>
</dbReference>
<dbReference type="InterPro" id="IPR009057">
    <property type="entry name" value="Homeodomain-like_sf"/>
</dbReference>
<dbReference type="InterPro" id="IPR001647">
    <property type="entry name" value="HTH_TetR"/>
</dbReference>